<dbReference type="InterPro" id="IPR050491">
    <property type="entry name" value="AmpC-like"/>
</dbReference>
<dbReference type="SUPFAM" id="SSF56601">
    <property type="entry name" value="beta-lactamase/transpeptidase-like"/>
    <property type="match status" value="1"/>
</dbReference>
<feature type="domain" description="Beta-lactamase-related" evidence="2">
    <location>
        <begin position="62"/>
        <end position="400"/>
    </location>
</feature>
<feature type="chain" id="PRO_5017001406" evidence="1">
    <location>
        <begin position="26"/>
        <end position="576"/>
    </location>
</feature>
<dbReference type="AlphaFoldDB" id="A0A369URH8"/>
<evidence type="ECO:0000313" key="5">
    <source>
        <dbReference type="Proteomes" id="UP000253782"/>
    </source>
</evidence>
<dbReference type="PANTHER" id="PTHR46825">
    <property type="entry name" value="D-ALANYL-D-ALANINE-CARBOXYPEPTIDASE/ENDOPEPTIDASE AMPH"/>
    <property type="match status" value="1"/>
</dbReference>
<dbReference type="InterPro" id="IPR001466">
    <property type="entry name" value="Beta-lactam-related"/>
</dbReference>
<dbReference type="PANTHER" id="PTHR46825:SF15">
    <property type="entry name" value="BETA-LACTAMASE-RELATED DOMAIN-CONTAINING PROTEIN"/>
    <property type="match status" value="1"/>
</dbReference>
<dbReference type="EMBL" id="QQAH01000001">
    <property type="protein sequence ID" value="RDD83364.1"/>
    <property type="molecule type" value="Genomic_DNA"/>
</dbReference>
<keyword evidence="4" id="KW-0378">Hydrolase</keyword>
<name>A0A369URH8_9GAMM</name>
<feature type="domain" description="Peptidase S12 Pab87-related C-terminal" evidence="3">
    <location>
        <begin position="463"/>
        <end position="568"/>
    </location>
</feature>
<dbReference type="Pfam" id="PF11954">
    <property type="entry name" value="DUF3471"/>
    <property type="match status" value="1"/>
</dbReference>
<dbReference type="InterPro" id="IPR021860">
    <property type="entry name" value="Peptidase_S12_Pab87-rel_C"/>
</dbReference>
<keyword evidence="5" id="KW-1185">Reference proteome</keyword>
<dbReference type="Proteomes" id="UP000253782">
    <property type="component" value="Unassembled WGS sequence"/>
</dbReference>
<dbReference type="Pfam" id="PF00144">
    <property type="entry name" value="Beta-lactamase"/>
    <property type="match status" value="1"/>
</dbReference>
<evidence type="ECO:0000256" key="1">
    <source>
        <dbReference type="SAM" id="SignalP"/>
    </source>
</evidence>
<dbReference type="OrthoDB" id="119951at2"/>
<accession>A0A369URH8</accession>
<evidence type="ECO:0000313" key="4">
    <source>
        <dbReference type="EMBL" id="RDD83364.1"/>
    </source>
</evidence>
<dbReference type="InterPro" id="IPR012338">
    <property type="entry name" value="Beta-lactam/transpept-like"/>
</dbReference>
<reference evidence="4 5" key="1">
    <citation type="submission" date="2018-07" db="EMBL/GenBank/DDBJ databases">
        <title>Dyella tabacisoli L4-6T, whole genome shotgun sequence.</title>
        <authorList>
            <person name="Zhou X.-K."/>
            <person name="Li W.-J."/>
            <person name="Duan Y.-Q."/>
        </authorList>
    </citation>
    <scope>NUCLEOTIDE SEQUENCE [LARGE SCALE GENOMIC DNA]</scope>
    <source>
        <strain evidence="4 5">L4-6</strain>
    </source>
</reference>
<gene>
    <name evidence="4" type="ORF">DVJ77_01905</name>
</gene>
<keyword evidence="1" id="KW-0732">Signal</keyword>
<protein>
    <submittedName>
        <fullName evidence="4">Serine hydrolase</fullName>
    </submittedName>
</protein>
<organism evidence="4 5">
    <name type="scientific">Dyella tabacisoli</name>
    <dbReference type="NCBI Taxonomy" id="2282381"/>
    <lineage>
        <taxon>Bacteria</taxon>
        <taxon>Pseudomonadati</taxon>
        <taxon>Pseudomonadota</taxon>
        <taxon>Gammaproteobacteria</taxon>
        <taxon>Lysobacterales</taxon>
        <taxon>Rhodanobacteraceae</taxon>
        <taxon>Dyella</taxon>
    </lineage>
</organism>
<dbReference type="Gene3D" id="3.40.710.10">
    <property type="entry name" value="DD-peptidase/beta-lactamase superfamily"/>
    <property type="match status" value="1"/>
</dbReference>
<dbReference type="GO" id="GO:0016787">
    <property type="term" value="F:hydrolase activity"/>
    <property type="evidence" value="ECO:0007669"/>
    <property type="project" value="UniProtKB-KW"/>
</dbReference>
<sequence length="576" mass="63837">MSQRARSLRLAGYCVLFVFATGAWAQAPAVPTAVAAARTQPALPESLQDFPAYVDSARHTFDVPGIAVAIVKDGQIVMEQGFGLREQGKPEPVDAHTLFAIASNTKAFTAAALQMLAEQGKLNMDDRVIDHLPWFQMSDPYVTSEMRIRDLLAHRSGLGLGAGDLLYWPPTSYTTKQVVERLRHVPLATSFRSAYAYDNILFAVATLVIEQVSGQSYADFIREQIFKPVGMDQALIDMSYLKPGMDTATGHAKFDFKDLKPVPPMAWSNNPGAGGIYANVHDLAKWMNVQLAGGALPADGDGKERRLFKQDSQKQMWSMLTPMKIGEPPLPELAAIKPNFAGYGEGWFLTDYRGQRLVWHTGGWPGMVSRVTLVPELKLGVVVLTNQESGAAFNAVTYRVLDAYLAKEVAAKQMTAKEMTAKEMTAKEMTAKEMTDWVAVYDRAVKKSEAKADDSWKKHADARDKNSKPSLPLSKYAGTYRDPWYGDVIVSNEAGKLRLRFSKTAQLIGTMESWQHDTFIVRWDDRALNADAFVSYALDADGAVREVRMQPISPLTDFSFDFQDLRLTPLTNDKAD</sequence>
<proteinExistence type="predicted"/>
<evidence type="ECO:0000259" key="2">
    <source>
        <dbReference type="Pfam" id="PF00144"/>
    </source>
</evidence>
<dbReference type="RefSeq" id="WP_114843755.1">
    <property type="nucleotide sequence ID" value="NZ_JBHSPE010000001.1"/>
</dbReference>
<comment type="caution">
    <text evidence="4">The sequence shown here is derived from an EMBL/GenBank/DDBJ whole genome shotgun (WGS) entry which is preliminary data.</text>
</comment>
<dbReference type="Gene3D" id="2.40.128.600">
    <property type="match status" value="1"/>
</dbReference>
<evidence type="ECO:0000259" key="3">
    <source>
        <dbReference type="Pfam" id="PF11954"/>
    </source>
</evidence>
<feature type="signal peptide" evidence="1">
    <location>
        <begin position="1"/>
        <end position="25"/>
    </location>
</feature>